<dbReference type="PANTHER" id="PTHR43163">
    <property type="entry name" value="DIPEPTIDE TRANSPORT SYSTEM PERMEASE PROTEIN DPPB-RELATED"/>
    <property type="match status" value="1"/>
</dbReference>
<evidence type="ECO:0000256" key="2">
    <source>
        <dbReference type="ARBA" id="ARBA00022448"/>
    </source>
</evidence>
<feature type="transmembrane region" description="Helical" evidence="7">
    <location>
        <begin position="135"/>
        <end position="154"/>
    </location>
</feature>
<dbReference type="STRING" id="1514904.SU32_03455"/>
<keyword evidence="3" id="KW-1003">Cell membrane</keyword>
<evidence type="ECO:0000256" key="7">
    <source>
        <dbReference type="RuleBase" id="RU363032"/>
    </source>
</evidence>
<feature type="domain" description="ABC transmembrane type-1" evidence="8">
    <location>
        <begin position="88"/>
        <end position="285"/>
    </location>
</feature>
<dbReference type="PANTHER" id="PTHR43163:SF6">
    <property type="entry name" value="DIPEPTIDE TRANSPORT SYSTEM PERMEASE PROTEIN DPPB-RELATED"/>
    <property type="match status" value="1"/>
</dbReference>
<evidence type="ECO:0000256" key="5">
    <source>
        <dbReference type="ARBA" id="ARBA00022989"/>
    </source>
</evidence>
<keyword evidence="4 7" id="KW-0812">Transmembrane</keyword>
<evidence type="ECO:0000256" key="1">
    <source>
        <dbReference type="ARBA" id="ARBA00004651"/>
    </source>
</evidence>
<dbReference type="InterPro" id="IPR000515">
    <property type="entry name" value="MetI-like"/>
</dbReference>
<dbReference type="Gene3D" id="1.10.3720.10">
    <property type="entry name" value="MetI-like"/>
    <property type="match status" value="1"/>
</dbReference>
<dbReference type="InterPro" id="IPR035906">
    <property type="entry name" value="MetI-like_sf"/>
</dbReference>
<dbReference type="CDD" id="cd06261">
    <property type="entry name" value="TM_PBP2"/>
    <property type="match status" value="1"/>
</dbReference>
<accession>A0A0N0E8J0</accession>
<gene>
    <name evidence="9" type="ORF">SU32_03455</name>
</gene>
<evidence type="ECO:0000313" key="10">
    <source>
        <dbReference type="Proteomes" id="UP000038011"/>
    </source>
</evidence>
<proteinExistence type="inferred from homology"/>
<keyword evidence="2 7" id="KW-0813">Transport</keyword>
<dbReference type="PATRIC" id="fig|1514904.3.peg.2401"/>
<organism evidence="9 10">
    <name type="scientific">Ahrensia marina</name>
    <dbReference type="NCBI Taxonomy" id="1514904"/>
    <lineage>
        <taxon>Bacteria</taxon>
        <taxon>Pseudomonadati</taxon>
        <taxon>Pseudomonadota</taxon>
        <taxon>Alphaproteobacteria</taxon>
        <taxon>Hyphomicrobiales</taxon>
        <taxon>Ahrensiaceae</taxon>
        <taxon>Ahrensia</taxon>
    </lineage>
</organism>
<feature type="transmembrane region" description="Helical" evidence="7">
    <location>
        <begin position="166"/>
        <end position="189"/>
    </location>
</feature>
<reference evidence="9 10" key="1">
    <citation type="submission" date="2015-01" db="EMBL/GenBank/DDBJ databases">
        <title>Ahrensia donghaiensis sp. nov., a novel dimethylsulphoniopropionate-cleavage bacterium isolated from seawater and emended descriptions of the genus Ahrensia and Ahrensia kielensis.</title>
        <authorList>
            <person name="Liu J."/>
        </authorList>
    </citation>
    <scope>NUCLEOTIDE SEQUENCE [LARGE SCALE GENOMIC DNA]</scope>
    <source>
        <strain evidence="9 10">LZD062</strain>
    </source>
</reference>
<feature type="transmembrane region" description="Helical" evidence="7">
    <location>
        <begin position="90"/>
        <end position="114"/>
    </location>
</feature>
<comment type="subcellular location">
    <subcellularLocation>
        <location evidence="1 7">Cell membrane</location>
        <topology evidence="1 7">Multi-pass membrane protein</topology>
    </subcellularLocation>
</comment>
<dbReference type="GO" id="GO:0005886">
    <property type="term" value="C:plasma membrane"/>
    <property type="evidence" value="ECO:0007669"/>
    <property type="project" value="UniProtKB-SubCell"/>
</dbReference>
<evidence type="ECO:0000259" key="8">
    <source>
        <dbReference type="PROSITE" id="PS50928"/>
    </source>
</evidence>
<dbReference type="Proteomes" id="UP000038011">
    <property type="component" value="Unassembled WGS sequence"/>
</dbReference>
<keyword evidence="6 7" id="KW-0472">Membrane</keyword>
<feature type="transmembrane region" description="Helical" evidence="7">
    <location>
        <begin position="267"/>
        <end position="288"/>
    </location>
</feature>
<dbReference type="Pfam" id="PF00528">
    <property type="entry name" value="BPD_transp_1"/>
    <property type="match status" value="1"/>
</dbReference>
<evidence type="ECO:0000256" key="6">
    <source>
        <dbReference type="ARBA" id="ARBA00023136"/>
    </source>
</evidence>
<evidence type="ECO:0000313" key="9">
    <source>
        <dbReference type="EMBL" id="KPB02448.1"/>
    </source>
</evidence>
<protein>
    <recommendedName>
        <fullName evidence="8">ABC transmembrane type-1 domain-containing protein</fullName>
    </recommendedName>
</protein>
<name>A0A0N0E8J0_9HYPH</name>
<sequence length="300" mass="32381">MTFLSWLAVVTVSFFVLRLVPGDPVDIYINQMNINASGDVKALYRAAWGLDRSVIQQYGIWLFGFLTLNWGDSFVLGKPVLSILSAGLRWSAAIGITGFALALITGFCLGYAAALRPRRIADKLSRALAVGGQSLPAFAVGLILLWVLAVKLQIIRPFSGGNVENLLLPILLVAFFSTGSISRITRAAFNEVAAAPYMRTAVAKGHSQASALWFHGRRHAVIVLMAGIAPDLAWIVGGTAVSEVVFAVPGLSERLIAAVTTRDYPVLQSYLAIIAFWIVVGLQLAGALRRHLDPRLREAL</sequence>
<dbReference type="GO" id="GO:0055085">
    <property type="term" value="P:transmembrane transport"/>
    <property type="evidence" value="ECO:0007669"/>
    <property type="project" value="InterPro"/>
</dbReference>
<evidence type="ECO:0000256" key="4">
    <source>
        <dbReference type="ARBA" id="ARBA00022692"/>
    </source>
</evidence>
<evidence type="ECO:0000256" key="3">
    <source>
        <dbReference type="ARBA" id="ARBA00022475"/>
    </source>
</evidence>
<dbReference type="PROSITE" id="PS50928">
    <property type="entry name" value="ABC_TM1"/>
    <property type="match status" value="1"/>
</dbReference>
<dbReference type="SUPFAM" id="SSF161098">
    <property type="entry name" value="MetI-like"/>
    <property type="match status" value="1"/>
</dbReference>
<dbReference type="EMBL" id="JXMU01000003">
    <property type="protein sequence ID" value="KPB02448.1"/>
    <property type="molecule type" value="Genomic_DNA"/>
</dbReference>
<comment type="similarity">
    <text evidence="7">Belongs to the binding-protein-dependent transport system permease family.</text>
</comment>
<keyword evidence="5 7" id="KW-1133">Transmembrane helix</keyword>
<comment type="caution">
    <text evidence="9">The sequence shown here is derived from an EMBL/GenBank/DDBJ whole genome shotgun (WGS) entry which is preliminary data.</text>
</comment>
<keyword evidence="10" id="KW-1185">Reference proteome</keyword>
<feature type="transmembrane region" description="Helical" evidence="7">
    <location>
        <begin position="220"/>
        <end position="247"/>
    </location>
</feature>
<dbReference type="AlphaFoldDB" id="A0A0N0E8J0"/>